<evidence type="ECO:0000313" key="3">
    <source>
        <dbReference type="Proteomes" id="UP000268084"/>
    </source>
</evidence>
<name>A0A3G8ZKQ4_9ACTN</name>
<reference evidence="2 3" key="2">
    <citation type="submission" date="2018-12" db="EMBL/GenBank/DDBJ databases">
        <title>Nakamurella antarcticus sp. nov., isolated from Antarctica South Shetland Islands soil.</title>
        <authorList>
            <person name="Peng F."/>
        </authorList>
    </citation>
    <scope>NUCLEOTIDE SEQUENCE [LARGE SCALE GENOMIC DNA]</scope>
    <source>
        <strain evidence="2 3">S14-144</strain>
    </source>
</reference>
<feature type="compositionally biased region" description="Basic and acidic residues" evidence="1">
    <location>
        <begin position="1"/>
        <end position="14"/>
    </location>
</feature>
<dbReference type="AlphaFoldDB" id="A0A3G8ZKQ4"/>
<evidence type="ECO:0000256" key="1">
    <source>
        <dbReference type="SAM" id="MobiDB-lite"/>
    </source>
</evidence>
<keyword evidence="3" id="KW-1185">Reference proteome</keyword>
<protein>
    <submittedName>
        <fullName evidence="2">Uncharacterized protein</fullName>
    </submittedName>
</protein>
<organism evidence="2 3">
    <name type="scientific">Nakamurella antarctica</name>
    <dbReference type="NCBI Taxonomy" id="1902245"/>
    <lineage>
        <taxon>Bacteria</taxon>
        <taxon>Bacillati</taxon>
        <taxon>Actinomycetota</taxon>
        <taxon>Actinomycetes</taxon>
        <taxon>Nakamurellales</taxon>
        <taxon>Nakamurellaceae</taxon>
        <taxon>Nakamurella</taxon>
    </lineage>
</organism>
<dbReference type="Proteomes" id="UP000268084">
    <property type="component" value="Chromosome"/>
</dbReference>
<dbReference type="RefSeq" id="WP_124798734.1">
    <property type="nucleotide sequence ID" value="NZ_CP034170.1"/>
</dbReference>
<evidence type="ECO:0000313" key="2">
    <source>
        <dbReference type="EMBL" id="AZI57899.1"/>
    </source>
</evidence>
<dbReference type="KEGG" id="nak:EH165_06835"/>
<reference evidence="2 3" key="1">
    <citation type="submission" date="2018-11" db="EMBL/GenBank/DDBJ databases">
        <authorList>
            <person name="Da X."/>
        </authorList>
    </citation>
    <scope>NUCLEOTIDE SEQUENCE [LARGE SCALE GENOMIC DNA]</scope>
    <source>
        <strain evidence="2 3">S14-144</strain>
    </source>
</reference>
<accession>A0A3G8ZKQ4</accession>
<dbReference type="EMBL" id="CP034170">
    <property type="protein sequence ID" value="AZI57899.1"/>
    <property type="molecule type" value="Genomic_DNA"/>
</dbReference>
<sequence length="73" mass="8202">MTKALEPTREHTLQHTEVPPGRHRVGRHGAILVGALTVVPRRGLFASLFTVGRHRHIWARPAMPWQVLPAQTV</sequence>
<feature type="region of interest" description="Disordered" evidence="1">
    <location>
        <begin position="1"/>
        <end position="24"/>
    </location>
</feature>
<gene>
    <name evidence="2" type="ORF">EH165_06835</name>
</gene>
<proteinExistence type="predicted"/>